<comment type="caution">
    <text evidence="1">The sequence shown here is derived from an EMBL/GenBank/DDBJ whole genome shotgun (WGS) entry which is preliminary data.</text>
</comment>
<dbReference type="AlphaFoldDB" id="A0A4Q1C4V2"/>
<dbReference type="EMBL" id="SDHX01000002">
    <property type="protein sequence ID" value="RXK53315.1"/>
    <property type="molecule type" value="Genomic_DNA"/>
</dbReference>
<reference evidence="1 2" key="1">
    <citation type="submission" date="2019-01" db="EMBL/GenBank/DDBJ databases">
        <title>Lacunisphaera sp. strain TWA-58.</title>
        <authorList>
            <person name="Chen W.-M."/>
        </authorList>
    </citation>
    <scope>NUCLEOTIDE SEQUENCE [LARGE SCALE GENOMIC DNA]</scope>
    <source>
        <strain evidence="1 2">TWA-58</strain>
    </source>
</reference>
<sequence>MNYFPHPSPKRPAATAGLLASVRQTLTRDISWDRPVFKAPALPNPRVVFDPLPFTATRPAPIRVHRG</sequence>
<evidence type="ECO:0000313" key="2">
    <source>
        <dbReference type="Proteomes" id="UP000290218"/>
    </source>
</evidence>
<gene>
    <name evidence="1" type="ORF">ESB00_16590</name>
</gene>
<dbReference type="RefSeq" id="WP_129048905.1">
    <property type="nucleotide sequence ID" value="NZ_SDHX01000002.1"/>
</dbReference>
<protein>
    <submittedName>
        <fullName evidence="1">Uncharacterized protein</fullName>
    </submittedName>
</protein>
<dbReference type="OrthoDB" id="199485at2"/>
<name>A0A4Q1C4V2_9BACT</name>
<proteinExistence type="predicted"/>
<keyword evidence="2" id="KW-1185">Reference proteome</keyword>
<dbReference type="Proteomes" id="UP000290218">
    <property type="component" value="Unassembled WGS sequence"/>
</dbReference>
<evidence type="ECO:0000313" key="1">
    <source>
        <dbReference type="EMBL" id="RXK53315.1"/>
    </source>
</evidence>
<organism evidence="1 2">
    <name type="scientific">Oleiharenicola lentus</name>
    <dbReference type="NCBI Taxonomy" id="2508720"/>
    <lineage>
        <taxon>Bacteria</taxon>
        <taxon>Pseudomonadati</taxon>
        <taxon>Verrucomicrobiota</taxon>
        <taxon>Opitutia</taxon>
        <taxon>Opitutales</taxon>
        <taxon>Opitutaceae</taxon>
        <taxon>Oleiharenicola</taxon>
    </lineage>
</organism>
<accession>A0A4Q1C4V2</accession>